<protein>
    <recommendedName>
        <fullName evidence="2">Phage conserved hypothetical protein C-terminal domain-containing protein</fullName>
    </recommendedName>
</protein>
<organism evidence="4 5">
    <name type="scientific">Lactobacillus taiwanensis</name>
    <dbReference type="NCBI Taxonomy" id="508451"/>
    <lineage>
        <taxon>Bacteria</taxon>
        <taxon>Bacillati</taxon>
        <taxon>Bacillota</taxon>
        <taxon>Bacilli</taxon>
        <taxon>Lactobacillales</taxon>
        <taxon>Lactobacillaceae</taxon>
        <taxon>Lactobacillus</taxon>
    </lineage>
</organism>
<feature type="compositionally biased region" description="Low complexity" evidence="1">
    <location>
        <begin position="134"/>
        <end position="155"/>
    </location>
</feature>
<dbReference type="RefSeq" id="WP_094496290.1">
    <property type="nucleotide sequence ID" value="NZ_CARGPA010000055.1"/>
</dbReference>
<dbReference type="EMBL" id="NGNX01000063">
    <property type="protein sequence ID" value="OYR89863.1"/>
    <property type="molecule type" value="Genomic_DNA"/>
</dbReference>
<reference evidence="3 6" key="2">
    <citation type="submission" date="2017-05" db="EMBL/GenBank/DDBJ databases">
        <authorList>
            <person name="Lin X.B."/>
            <person name="Stothard P."/>
            <person name="Tasseva G."/>
            <person name="Walter J."/>
        </authorList>
    </citation>
    <scope>NUCLEOTIDE SEQUENCE [LARGE SCALE GENOMIC DNA]</scope>
    <source>
        <strain evidence="3 6">609u</strain>
    </source>
</reference>
<gene>
    <name evidence="3" type="ORF">CBF53_10650</name>
    <name evidence="4" type="ORF">CBF70_10840</name>
</gene>
<dbReference type="AlphaFoldDB" id="A0A256L9Q8"/>
<feature type="region of interest" description="Disordered" evidence="1">
    <location>
        <begin position="113"/>
        <end position="177"/>
    </location>
</feature>
<dbReference type="Pfam" id="PF09524">
    <property type="entry name" value="Phg_2220_C"/>
    <property type="match status" value="1"/>
</dbReference>
<evidence type="ECO:0000313" key="5">
    <source>
        <dbReference type="Proteomes" id="UP000215828"/>
    </source>
</evidence>
<sequence>MGEPSWLFAKHPIVVNPDLAAGIGLNEAIVVQQLNYWLNSKSAKTIDGKKWIYNTYENWQKDNFPFWSVKTVKRTMRSLEKSEIVLASNFNKAGFDKTKWYSIDEAKLNEVVSQRWGQSDPSKGTDCPHAEGQNDPTNTRDYTDNTTETTNNNNTEGHQADPQDNKQSKTKKNKSESLLAKTMEVIEYLNTKTGRSFRTTTETNRKPIRNRLKEGFTVDDCKKVIDKKYAEWHGVEFSNGNMGDNYLTPGTLFRAKNFERYLNESSKVDIERKARKEKDGFDIDQMAAETASQIAKFDDSDLPF</sequence>
<evidence type="ECO:0000313" key="3">
    <source>
        <dbReference type="EMBL" id="OYR86900.1"/>
    </source>
</evidence>
<reference evidence="5 6" key="3">
    <citation type="submission" date="2017-09" db="EMBL/GenBank/DDBJ databases">
        <title>Tripartite evolution among Lactobacillus johnsonii, Lactobacillus taiwanensis, Lactobacillus reuteri and their rodent host.</title>
        <authorList>
            <person name="Wang T."/>
            <person name="Knowles S."/>
            <person name="Cheng C."/>
        </authorList>
    </citation>
    <scope>NUCLEOTIDE SEQUENCE [LARGE SCALE GENOMIC DNA]</scope>
    <source>
        <strain evidence="4 5">609q</strain>
        <strain evidence="3 6">609u</strain>
    </source>
</reference>
<evidence type="ECO:0000313" key="6">
    <source>
        <dbReference type="Proteomes" id="UP000216316"/>
    </source>
</evidence>
<dbReference type="Proteomes" id="UP000215828">
    <property type="component" value="Unassembled WGS sequence"/>
</dbReference>
<feature type="compositionally biased region" description="Basic and acidic residues" evidence="1">
    <location>
        <begin position="158"/>
        <end position="167"/>
    </location>
</feature>
<comment type="caution">
    <text evidence="4">The sequence shown here is derived from an EMBL/GenBank/DDBJ whole genome shotgun (WGS) entry which is preliminary data.</text>
</comment>
<feature type="domain" description="Phage conserved hypothetical protein C-terminal" evidence="2">
    <location>
        <begin position="185"/>
        <end position="263"/>
    </location>
</feature>
<reference evidence="4 5" key="1">
    <citation type="submission" date="2017-04" db="EMBL/GenBank/DDBJ databases">
        <authorList>
            <person name="Afonso C.L."/>
            <person name="Miller P.J."/>
            <person name="Scott M.A."/>
            <person name="Spackman E."/>
            <person name="Goraichik I."/>
            <person name="Dimitrov K.M."/>
            <person name="Suarez D.L."/>
            <person name="Swayne D.E."/>
        </authorList>
    </citation>
    <scope>NUCLEOTIDE SEQUENCE [LARGE SCALE GENOMIC DNA]</scope>
    <source>
        <strain evidence="4 5">609q</strain>
    </source>
</reference>
<dbReference type="Proteomes" id="UP000216316">
    <property type="component" value="Unassembled WGS sequence"/>
</dbReference>
<feature type="compositionally biased region" description="Polar residues" evidence="1">
    <location>
        <begin position="113"/>
        <end position="122"/>
    </location>
</feature>
<proteinExistence type="predicted"/>
<dbReference type="EMBL" id="NGNV01000063">
    <property type="protein sequence ID" value="OYR86900.1"/>
    <property type="molecule type" value="Genomic_DNA"/>
</dbReference>
<accession>A0A256L9Q8</accession>
<evidence type="ECO:0000313" key="4">
    <source>
        <dbReference type="EMBL" id="OYR89863.1"/>
    </source>
</evidence>
<evidence type="ECO:0000259" key="2">
    <source>
        <dbReference type="Pfam" id="PF09524"/>
    </source>
</evidence>
<evidence type="ECO:0000256" key="1">
    <source>
        <dbReference type="SAM" id="MobiDB-lite"/>
    </source>
</evidence>
<keyword evidence="6" id="KW-1185">Reference proteome</keyword>
<dbReference type="NCBIfam" id="TIGR02220">
    <property type="entry name" value="phg_TIGR02220"/>
    <property type="match status" value="1"/>
</dbReference>
<name>A0A256L9Q8_9LACO</name>
<dbReference type="InterPro" id="IPR011741">
    <property type="entry name" value="Phg_2220_C"/>
</dbReference>